<dbReference type="PANTHER" id="PTHR43134:SF3">
    <property type="entry name" value="FLAGELLAR BIOSYNTHESIS PROTEIN FLHF"/>
    <property type="match status" value="1"/>
</dbReference>
<keyword evidence="3" id="KW-0547">Nucleotide-binding</keyword>
<evidence type="ECO:0000259" key="7">
    <source>
        <dbReference type="SMART" id="SM00962"/>
    </source>
</evidence>
<dbReference type="EMBL" id="JAFIRR010000193">
    <property type="protein sequence ID" value="MCO6419434.1"/>
    <property type="molecule type" value="Genomic_DNA"/>
</dbReference>
<dbReference type="SUPFAM" id="SSF52540">
    <property type="entry name" value="P-loop containing nucleoside triphosphate hydrolases"/>
    <property type="match status" value="1"/>
</dbReference>
<feature type="region of interest" description="Disordered" evidence="6">
    <location>
        <begin position="312"/>
        <end position="332"/>
    </location>
</feature>
<name>A0ABT1DC05_9PROT</name>
<evidence type="ECO:0000256" key="4">
    <source>
        <dbReference type="ARBA" id="ARBA00023134"/>
    </source>
</evidence>
<evidence type="ECO:0000256" key="5">
    <source>
        <dbReference type="ARBA" id="ARBA00023136"/>
    </source>
</evidence>
<dbReference type="Proteomes" id="UP001523392">
    <property type="component" value="Unassembled WGS sequence"/>
</dbReference>
<dbReference type="Pfam" id="PF00448">
    <property type="entry name" value="SRP54"/>
    <property type="match status" value="1"/>
</dbReference>
<dbReference type="RefSeq" id="WP_252956077.1">
    <property type="nucleotide sequence ID" value="NZ_JAFIRR010000193.1"/>
</dbReference>
<evidence type="ECO:0000256" key="3">
    <source>
        <dbReference type="ARBA" id="ARBA00022741"/>
    </source>
</evidence>
<dbReference type="InterPro" id="IPR000897">
    <property type="entry name" value="SRP54_GTPase_dom"/>
</dbReference>
<reference evidence="8 9" key="1">
    <citation type="submission" date="2021-12" db="EMBL/GenBank/DDBJ databases">
        <title>Siccirubricoccus leaddurans sp. nov., a high concentration Zn2+ tolerance bacterium.</title>
        <authorList>
            <person name="Cao Y."/>
        </authorList>
    </citation>
    <scope>NUCLEOTIDE SEQUENCE [LARGE SCALE GENOMIC DNA]</scope>
    <source>
        <strain evidence="8 9">KC 17139</strain>
    </source>
</reference>
<dbReference type="PANTHER" id="PTHR43134">
    <property type="entry name" value="SIGNAL RECOGNITION PARTICLE RECEPTOR SUBUNIT ALPHA"/>
    <property type="match status" value="1"/>
</dbReference>
<evidence type="ECO:0000256" key="1">
    <source>
        <dbReference type="ARBA" id="ARBA00004413"/>
    </source>
</evidence>
<dbReference type="InterPro" id="IPR027417">
    <property type="entry name" value="P-loop_NTPase"/>
</dbReference>
<evidence type="ECO:0000313" key="9">
    <source>
        <dbReference type="Proteomes" id="UP001523392"/>
    </source>
</evidence>
<protein>
    <submittedName>
        <fullName evidence="8">GTPase</fullName>
    </submittedName>
</protein>
<gene>
    <name evidence="8" type="ORF">JYK14_25200</name>
</gene>
<evidence type="ECO:0000256" key="6">
    <source>
        <dbReference type="SAM" id="MobiDB-lite"/>
    </source>
</evidence>
<dbReference type="Gene3D" id="3.40.50.300">
    <property type="entry name" value="P-loop containing nucleotide triphosphate hydrolases"/>
    <property type="match status" value="1"/>
</dbReference>
<accession>A0ABT1DC05</accession>
<organism evidence="8 9">
    <name type="scientific">Siccirubricoccus soli</name>
    <dbReference type="NCBI Taxonomy" id="2899147"/>
    <lineage>
        <taxon>Bacteria</taxon>
        <taxon>Pseudomonadati</taxon>
        <taxon>Pseudomonadota</taxon>
        <taxon>Alphaproteobacteria</taxon>
        <taxon>Acetobacterales</taxon>
        <taxon>Roseomonadaceae</taxon>
        <taxon>Siccirubricoccus</taxon>
    </lineage>
</organism>
<evidence type="ECO:0000313" key="8">
    <source>
        <dbReference type="EMBL" id="MCO6419434.1"/>
    </source>
</evidence>
<proteinExistence type="inferred from homology"/>
<comment type="caution">
    <text evidence="8">The sequence shown here is derived from an EMBL/GenBank/DDBJ whole genome shotgun (WGS) entry which is preliminary data.</text>
</comment>
<sequence>MRLKLFRASRMAEAMALVRAELGEEAVILETRRSRGGVEVTAAVEPAEPAEPLLIPPSLPTSAPVAPAAPPPLAPALPPALARHNLPTALAARLAPGGAEDPEAALAARLAAVLGFGPLPDGAARPLLLAGPAGAGKTLTCAKLATRAVLAGQPPLVVTTDGARAGAAEQLAAFTRVLGLTLAVAPAPGTLVKALARRQPGQVALIDTAGCNPFDPVTAAELAALARAVEAAMVLVLPAGLDADEASEIARAYAALGARHLLPTRLDTARRLGGVLAAAACGLLLTEAGTGPGAAEGLTALDPAWLAARLGAWPPAPPPASPSGSADPEPCA</sequence>
<comment type="subcellular location">
    <subcellularLocation>
        <location evidence="1">Cell membrane</location>
        <topology evidence="1">Peripheral membrane protein</topology>
        <orientation evidence="1">Cytoplasmic side</orientation>
    </subcellularLocation>
</comment>
<keyword evidence="4" id="KW-0342">GTP-binding</keyword>
<feature type="domain" description="SRP54-type proteins GTP-binding" evidence="7">
    <location>
        <begin position="124"/>
        <end position="311"/>
    </location>
</feature>
<dbReference type="SMART" id="SM00962">
    <property type="entry name" value="SRP54"/>
    <property type="match status" value="1"/>
</dbReference>
<keyword evidence="9" id="KW-1185">Reference proteome</keyword>
<keyword evidence="5" id="KW-0472">Membrane</keyword>
<evidence type="ECO:0000256" key="2">
    <source>
        <dbReference type="ARBA" id="ARBA00008531"/>
    </source>
</evidence>
<comment type="similarity">
    <text evidence="2">Belongs to the GTP-binding SRP family.</text>
</comment>